<dbReference type="PANTHER" id="PTHR36220">
    <property type="entry name" value="UNNAMED PRODUCT"/>
    <property type="match status" value="1"/>
</dbReference>
<dbReference type="OrthoDB" id="242361at2157"/>
<name>W0JUV8_9EURY</name>
<organism evidence="2 3">
    <name type="scientific">Halostagnicola larsenii XH-48</name>
    <dbReference type="NCBI Taxonomy" id="797299"/>
    <lineage>
        <taxon>Archaea</taxon>
        <taxon>Methanobacteriati</taxon>
        <taxon>Methanobacteriota</taxon>
        <taxon>Stenosarchaea group</taxon>
        <taxon>Halobacteria</taxon>
        <taxon>Halobacteriales</taxon>
        <taxon>Natrialbaceae</taxon>
        <taxon>Halostagnicola</taxon>
    </lineage>
</organism>
<dbReference type="KEGG" id="hlr:HALLA_17860"/>
<gene>
    <name evidence="2" type="ORF">HALLA_17860</name>
</gene>
<dbReference type="InterPro" id="IPR013517">
    <property type="entry name" value="FG-GAP"/>
</dbReference>
<reference evidence="2 3" key="1">
    <citation type="submission" date="2014-01" db="EMBL/GenBank/DDBJ databases">
        <authorList>
            <consortium name="DOE Joint Genome Institute"/>
            <person name="Anderson I."/>
            <person name="Huntemann M."/>
            <person name="Han J."/>
            <person name="Chen A."/>
            <person name="Kyrpides N."/>
            <person name="Mavromatis K."/>
            <person name="Markowitz V."/>
            <person name="Palaniappan K."/>
            <person name="Ivanova N."/>
            <person name="Schaumberg A."/>
            <person name="Pati A."/>
            <person name="Liolios K."/>
            <person name="Nordberg H.P."/>
            <person name="Cantor M.N."/>
            <person name="Hua S.X."/>
            <person name="Woyke T."/>
        </authorList>
    </citation>
    <scope>NUCLEOTIDE SEQUENCE [LARGE SCALE GENOMIC DNA]</scope>
    <source>
        <strain evidence="2 3">XH-48</strain>
    </source>
</reference>
<dbReference type="AlphaFoldDB" id="W0JUV8"/>
<proteinExistence type="predicted"/>
<dbReference type="EMBL" id="CP007055">
    <property type="protein sequence ID" value="AHG01142.1"/>
    <property type="molecule type" value="Genomic_DNA"/>
</dbReference>
<keyword evidence="3" id="KW-1185">Reference proteome</keyword>
<evidence type="ECO:0000256" key="1">
    <source>
        <dbReference type="ARBA" id="ARBA00022729"/>
    </source>
</evidence>
<dbReference type="InterPro" id="IPR011043">
    <property type="entry name" value="Gal_Oxase/kelch_b-propeller"/>
</dbReference>
<evidence type="ECO:0000313" key="2">
    <source>
        <dbReference type="EMBL" id="AHG01142.1"/>
    </source>
</evidence>
<evidence type="ECO:0008006" key="4">
    <source>
        <dbReference type="Google" id="ProtNLM"/>
    </source>
</evidence>
<dbReference type="HOGENOM" id="CLU_034189_1_0_2"/>
<dbReference type="Gene3D" id="2.130.10.130">
    <property type="entry name" value="Integrin alpha, N-terminal"/>
    <property type="match status" value="2"/>
</dbReference>
<keyword evidence="1" id="KW-0732">Signal</keyword>
<dbReference type="SUPFAM" id="SSF50965">
    <property type="entry name" value="Galactose oxidase, central domain"/>
    <property type="match status" value="1"/>
</dbReference>
<dbReference type="Proteomes" id="UP000019024">
    <property type="component" value="Chromosome"/>
</dbReference>
<dbReference type="Pfam" id="PF14312">
    <property type="entry name" value="FG-GAP_2"/>
    <property type="match status" value="4"/>
</dbReference>
<sequence>MTSNADCRRKFLCKSGAALAVGLAGCASRIRNTSDDAAKLVPRYDPDDEHQLIRVAVSVETVVASTIPEPESSPDGPGSAYVFERSSETWGQEAELSLPEDAPEDEFGDPIAIDGDTVLIGSWYEDTSEEGLSGTAYVFDRSGDGGWNQRARLVPDVDDSEGNPSRHVHAIAIDGDTAILGCPATSADSGEWQGSAFAYRRTDEGWHQQAELVPDDSDGGNEYGHSVALAGDVALIGAPTSDTAAGANAGAVFAFERSNGEWVQRGRLVANDDGAGDKFGSAVALSERTALVAGNDDTDTAGSVSVFERNGNAGWSQRTTLLTGGESSCIGTVSLEGETALVGDACQNSTAVFVRTDDGWDRRETLVAPNGAGETFGNAVSLSDDTAVVADWRQSVEGGYGAAYVFSL</sequence>
<dbReference type="GeneID" id="25146267"/>
<protein>
    <recommendedName>
        <fullName evidence="4">PKD domain-containing protein</fullName>
    </recommendedName>
</protein>
<dbReference type="eggNOG" id="arCOG07536">
    <property type="taxonomic scope" value="Archaea"/>
</dbReference>
<dbReference type="PANTHER" id="PTHR36220:SF1">
    <property type="entry name" value="GAMMA TUBULIN COMPLEX COMPONENT C-TERMINAL DOMAIN-CONTAINING PROTEIN"/>
    <property type="match status" value="1"/>
</dbReference>
<dbReference type="RefSeq" id="WP_049953628.1">
    <property type="nucleotide sequence ID" value="NZ_CP007055.1"/>
</dbReference>
<accession>W0JUV8</accession>
<dbReference type="InterPro" id="IPR028994">
    <property type="entry name" value="Integrin_alpha_N"/>
</dbReference>
<dbReference type="STRING" id="797299.HALLA_17860"/>
<evidence type="ECO:0000313" key="3">
    <source>
        <dbReference type="Proteomes" id="UP000019024"/>
    </source>
</evidence>